<name>A0ABQ7K3Z0_9FUNG</name>
<evidence type="ECO:0000313" key="1">
    <source>
        <dbReference type="EMBL" id="KAG0290274.1"/>
    </source>
</evidence>
<keyword evidence="2" id="KW-1185">Reference proteome</keyword>
<reference evidence="1 2" key="1">
    <citation type="journal article" date="2020" name="Fungal Divers.">
        <title>Resolving the Mortierellaceae phylogeny through synthesis of multi-gene phylogenetics and phylogenomics.</title>
        <authorList>
            <person name="Vandepol N."/>
            <person name="Liber J."/>
            <person name="Desiro A."/>
            <person name="Na H."/>
            <person name="Kennedy M."/>
            <person name="Barry K."/>
            <person name="Grigoriev I.V."/>
            <person name="Miller A.N."/>
            <person name="O'Donnell K."/>
            <person name="Stajich J.E."/>
            <person name="Bonito G."/>
        </authorList>
    </citation>
    <scope>NUCLEOTIDE SEQUENCE [LARGE SCALE GENOMIC DNA]</scope>
    <source>
        <strain evidence="1 2">AD045</strain>
    </source>
</reference>
<dbReference type="EMBL" id="JAAAIM010000301">
    <property type="protein sequence ID" value="KAG0290274.1"/>
    <property type="molecule type" value="Genomic_DNA"/>
</dbReference>
<comment type="caution">
    <text evidence="1">The sequence shown here is derived from an EMBL/GenBank/DDBJ whole genome shotgun (WGS) entry which is preliminary data.</text>
</comment>
<evidence type="ECO:0000313" key="2">
    <source>
        <dbReference type="Proteomes" id="UP001194696"/>
    </source>
</evidence>
<protein>
    <submittedName>
        <fullName evidence="1">Uncharacterized protein</fullName>
    </submittedName>
</protein>
<sequence length="115" mass="12023">MQPEDTSDFGHMSGEVIDYSYEDDSTSAASGFSSLIAPPSHFAISIFEKLEGVPSPLARSTATQIQADPAVRYGGYSVGVGGIGGVAVRTFAFDVPSPDDVVFKAQGHRPAVTRA</sequence>
<gene>
    <name evidence="1" type="ORF">BGZ96_006275</name>
</gene>
<dbReference type="Proteomes" id="UP001194696">
    <property type="component" value="Unassembled WGS sequence"/>
</dbReference>
<organism evidence="1 2">
    <name type="scientific">Linnemannia gamsii</name>
    <dbReference type="NCBI Taxonomy" id="64522"/>
    <lineage>
        <taxon>Eukaryota</taxon>
        <taxon>Fungi</taxon>
        <taxon>Fungi incertae sedis</taxon>
        <taxon>Mucoromycota</taxon>
        <taxon>Mortierellomycotina</taxon>
        <taxon>Mortierellomycetes</taxon>
        <taxon>Mortierellales</taxon>
        <taxon>Mortierellaceae</taxon>
        <taxon>Linnemannia</taxon>
    </lineage>
</organism>
<proteinExistence type="predicted"/>
<accession>A0ABQ7K3Z0</accession>